<gene>
    <name evidence="1" type="ORF">GWK47_027816</name>
</gene>
<dbReference type="AlphaFoldDB" id="A0A8J8WBF8"/>
<evidence type="ECO:0000313" key="1">
    <source>
        <dbReference type="EMBL" id="KAG0692618.1"/>
    </source>
</evidence>
<protein>
    <submittedName>
        <fullName evidence="1">Uncharacterized protein</fullName>
    </submittedName>
</protein>
<comment type="caution">
    <text evidence="1">The sequence shown here is derived from an EMBL/GenBank/DDBJ whole genome shotgun (WGS) entry which is preliminary data.</text>
</comment>
<dbReference type="EMBL" id="JACEEZ010026464">
    <property type="protein sequence ID" value="KAG0692618.1"/>
    <property type="molecule type" value="Genomic_DNA"/>
</dbReference>
<accession>A0A8J8WBF8</accession>
<reference evidence="1" key="1">
    <citation type="submission" date="2020-07" db="EMBL/GenBank/DDBJ databases">
        <title>The High-quality genome of the commercially important snow crab, Chionoecetes opilio.</title>
        <authorList>
            <person name="Jeong J.-H."/>
            <person name="Ryu S."/>
        </authorList>
    </citation>
    <scope>NUCLEOTIDE SEQUENCE</scope>
    <source>
        <strain evidence="1">MADBK_172401_WGS</strain>
        <tissue evidence="1">Digestive gland</tissue>
    </source>
</reference>
<keyword evidence="2" id="KW-1185">Reference proteome</keyword>
<evidence type="ECO:0000313" key="2">
    <source>
        <dbReference type="Proteomes" id="UP000770661"/>
    </source>
</evidence>
<name>A0A8J8WBF8_CHIOP</name>
<organism evidence="1 2">
    <name type="scientific">Chionoecetes opilio</name>
    <name type="common">Atlantic snow crab</name>
    <name type="synonym">Cancer opilio</name>
    <dbReference type="NCBI Taxonomy" id="41210"/>
    <lineage>
        <taxon>Eukaryota</taxon>
        <taxon>Metazoa</taxon>
        <taxon>Ecdysozoa</taxon>
        <taxon>Arthropoda</taxon>
        <taxon>Crustacea</taxon>
        <taxon>Multicrustacea</taxon>
        <taxon>Malacostraca</taxon>
        <taxon>Eumalacostraca</taxon>
        <taxon>Eucarida</taxon>
        <taxon>Decapoda</taxon>
        <taxon>Pleocyemata</taxon>
        <taxon>Brachyura</taxon>
        <taxon>Eubrachyura</taxon>
        <taxon>Majoidea</taxon>
        <taxon>Majidae</taxon>
        <taxon>Chionoecetes</taxon>
    </lineage>
</organism>
<dbReference type="Proteomes" id="UP000770661">
    <property type="component" value="Unassembled WGS sequence"/>
</dbReference>
<proteinExistence type="predicted"/>
<sequence length="143" mass="16327">MLCYRTPRVCLLWSGALFKNTTHFPWRLGTRCAHRHERWSLHTSQCSRHTGREQTSTQIMLDLGVWSNILPPCRLLLSLVEPVHALYPSHADAFQPTIIAADRPRCGLYAAAHPHDTSICLENEKKGTNHIVLPQLRHKLPHA</sequence>